<comment type="caution">
    <text evidence="2">The sequence shown here is derived from an EMBL/GenBank/DDBJ whole genome shotgun (WGS) entry which is preliminary data.</text>
</comment>
<accession>A0A4Z2E196</accession>
<evidence type="ECO:0000313" key="2">
    <source>
        <dbReference type="EMBL" id="TNN22152.1"/>
    </source>
</evidence>
<dbReference type="Gene3D" id="1.20.5.340">
    <property type="match status" value="1"/>
</dbReference>
<dbReference type="Proteomes" id="UP000314294">
    <property type="component" value="Unassembled WGS sequence"/>
</dbReference>
<gene>
    <name evidence="2" type="primary">neuO_3</name>
    <name evidence="2" type="ORF">EYF80_067734</name>
</gene>
<keyword evidence="3" id="KW-1185">Reference proteome</keyword>
<organism evidence="2 3">
    <name type="scientific">Liparis tanakae</name>
    <name type="common">Tanaka's snailfish</name>
    <dbReference type="NCBI Taxonomy" id="230148"/>
    <lineage>
        <taxon>Eukaryota</taxon>
        <taxon>Metazoa</taxon>
        <taxon>Chordata</taxon>
        <taxon>Craniata</taxon>
        <taxon>Vertebrata</taxon>
        <taxon>Euteleostomi</taxon>
        <taxon>Actinopterygii</taxon>
        <taxon>Neopterygii</taxon>
        <taxon>Teleostei</taxon>
        <taxon>Neoteleostei</taxon>
        <taxon>Acanthomorphata</taxon>
        <taxon>Eupercaria</taxon>
        <taxon>Perciformes</taxon>
        <taxon>Cottioidei</taxon>
        <taxon>Cottales</taxon>
        <taxon>Liparidae</taxon>
        <taxon>Liparis</taxon>
    </lineage>
</organism>
<dbReference type="AlphaFoldDB" id="A0A4Z2E196"/>
<reference evidence="2 3" key="1">
    <citation type="submission" date="2019-03" db="EMBL/GenBank/DDBJ databases">
        <title>First draft genome of Liparis tanakae, snailfish: a comprehensive survey of snailfish specific genes.</title>
        <authorList>
            <person name="Kim W."/>
            <person name="Song I."/>
            <person name="Jeong J.-H."/>
            <person name="Kim D."/>
            <person name="Kim S."/>
            <person name="Ryu S."/>
            <person name="Song J.Y."/>
            <person name="Lee S.K."/>
        </authorList>
    </citation>
    <scope>NUCLEOTIDE SEQUENCE [LARGE SCALE GENOMIC DNA]</scope>
    <source>
        <tissue evidence="2">Muscle</tissue>
    </source>
</reference>
<evidence type="ECO:0000256" key="1">
    <source>
        <dbReference type="SAM" id="SignalP"/>
    </source>
</evidence>
<dbReference type="EMBL" id="SRLO01023958">
    <property type="protein sequence ID" value="TNN22152.1"/>
    <property type="molecule type" value="Genomic_DNA"/>
</dbReference>
<evidence type="ECO:0000313" key="3">
    <source>
        <dbReference type="Proteomes" id="UP000314294"/>
    </source>
</evidence>
<dbReference type="GO" id="GO:0016740">
    <property type="term" value="F:transferase activity"/>
    <property type="evidence" value="ECO:0007669"/>
    <property type="project" value="UniProtKB-KW"/>
</dbReference>
<proteinExistence type="predicted"/>
<keyword evidence="2" id="KW-0808">Transferase</keyword>
<protein>
    <submittedName>
        <fullName evidence="2">Polysialic acid O-acetyltransferase</fullName>
    </submittedName>
</protein>
<feature type="chain" id="PRO_5021351790" evidence="1">
    <location>
        <begin position="19"/>
        <end position="123"/>
    </location>
</feature>
<sequence>MNFAISLFVLPFCGLTLAQKSNDANLVEKITETQSCNPDMCEILKEWGAMTERMRAMETRLTDSESRLKVSESRLKVSEIRLKDSETRLKVSEIRLKVSETRLTESETQILELKNKGNVKLKN</sequence>
<feature type="signal peptide" evidence="1">
    <location>
        <begin position="1"/>
        <end position="18"/>
    </location>
</feature>
<dbReference type="SUPFAM" id="SSF57997">
    <property type="entry name" value="Tropomyosin"/>
    <property type="match status" value="1"/>
</dbReference>
<keyword evidence="1" id="KW-0732">Signal</keyword>
<name>A0A4Z2E196_9TELE</name>
<dbReference type="OrthoDB" id="6154955at2759"/>